<dbReference type="PROSITE" id="PS50850">
    <property type="entry name" value="MFS"/>
    <property type="match status" value="1"/>
</dbReference>
<evidence type="ECO:0000313" key="9">
    <source>
        <dbReference type="EMBL" id="QEO17370.1"/>
    </source>
</evidence>
<evidence type="ECO:0000256" key="7">
    <source>
        <dbReference type="SAM" id="Phobius"/>
    </source>
</evidence>
<sequence length="426" mass="45978">MLGQLAIPNKTPRDFAFQYIGLLLFMIGDGVEVGYLSPFLVQCGLSEHQAALVFTLYGVAAAISAWTAGLLCDAIGCRKVVIAGIALWTIPQILFLSVAVPAHSTWGILLTYSIRGLGYPLLAYGILTLVVKEVRQEQRGLASGIFWFCFTCGLPTLGTVVASFALPVFGDYRTFWLALVIVVAGGGLALVSLDNEKAYRPTQQPPERLTPATLGQICRANPSLLLVCVVRAINSAATHGILVFMPFYFVQALGLSNDLWIRFLETIFASNIVFNVFFGAISDRLSWRGTILWAGGIGSSVVSVMLYWVPALYGHSHPWAVYATAILFGLTLAGYVPLSALAPSLLPERKGLAMSFLNFGAGCSVWLGPLVVYAFEPFFGVSGVLYIYAGLFFLSGILVSWIKIPPQTGTVPQNHPDPSQLSLAQL</sequence>
<accession>A0A5C1YQ27</accession>
<dbReference type="OrthoDB" id="3522477at2"/>
<feature type="transmembrane region" description="Helical" evidence="7">
    <location>
        <begin position="112"/>
        <end position="132"/>
    </location>
</feature>
<gene>
    <name evidence="9" type="ORF">FLP30_06240</name>
</gene>
<feature type="domain" description="Major facilitator superfamily (MFS) profile" evidence="8">
    <location>
        <begin position="14"/>
        <end position="408"/>
    </location>
</feature>
<reference evidence="9 10" key="1">
    <citation type="submission" date="2019-09" db="EMBL/GenBank/DDBJ databases">
        <title>Genome sequencing of strain KACC 21233.</title>
        <authorList>
            <person name="Heo J."/>
            <person name="Kim S.-J."/>
            <person name="Kim J.-S."/>
            <person name="Hong S.-B."/>
            <person name="Kwon S.-W."/>
        </authorList>
    </citation>
    <scope>NUCLEOTIDE SEQUENCE [LARGE SCALE GENOMIC DNA]</scope>
    <source>
        <strain evidence="9 10">KACC 21233</strain>
    </source>
</reference>
<feature type="transmembrane region" description="Helical" evidence="7">
    <location>
        <begin position="49"/>
        <end position="68"/>
    </location>
</feature>
<feature type="transmembrane region" description="Helical" evidence="7">
    <location>
        <begin position="319"/>
        <end position="340"/>
    </location>
</feature>
<keyword evidence="3" id="KW-1003">Cell membrane</keyword>
<proteinExistence type="predicted"/>
<feature type="transmembrane region" description="Helical" evidence="7">
    <location>
        <begin position="381"/>
        <end position="402"/>
    </location>
</feature>
<evidence type="ECO:0000259" key="8">
    <source>
        <dbReference type="PROSITE" id="PS50850"/>
    </source>
</evidence>
<evidence type="ECO:0000256" key="6">
    <source>
        <dbReference type="ARBA" id="ARBA00023136"/>
    </source>
</evidence>
<dbReference type="SUPFAM" id="SSF103473">
    <property type="entry name" value="MFS general substrate transporter"/>
    <property type="match status" value="1"/>
</dbReference>
<feature type="transmembrane region" description="Helical" evidence="7">
    <location>
        <begin position="352"/>
        <end position="375"/>
    </location>
</feature>
<dbReference type="PANTHER" id="PTHR23517:SF3">
    <property type="entry name" value="INTEGRAL MEMBRANE TRANSPORT PROTEIN"/>
    <property type="match status" value="1"/>
</dbReference>
<feature type="transmembrane region" description="Helical" evidence="7">
    <location>
        <begin position="290"/>
        <end position="313"/>
    </location>
</feature>
<feature type="transmembrane region" description="Helical" evidence="7">
    <location>
        <begin position="259"/>
        <end position="278"/>
    </location>
</feature>
<dbReference type="InterPro" id="IPR011701">
    <property type="entry name" value="MFS"/>
</dbReference>
<dbReference type="CDD" id="cd17337">
    <property type="entry name" value="MFS_CsbX"/>
    <property type="match status" value="1"/>
</dbReference>
<feature type="transmembrane region" description="Helical" evidence="7">
    <location>
        <begin position="80"/>
        <end position="100"/>
    </location>
</feature>
<dbReference type="AlphaFoldDB" id="A0A5C1YQ27"/>
<evidence type="ECO:0000313" key="10">
    <source>
        <dbReference type="Proteomes" id="UP000324536"/>
    </source>
</evidence>
<dbReference type="InterPro" id="IPR020846">
    <property type="entry name" value="MFS_dom"/>
</dbReference>
<dbReference type="EMBL" id="CP043506">
    <property type="protein sequence ID" value="QEO17370.1"/>
    <property type="molecule type" value="Genomic_DNA"/>
</dbReference>
<dbReference type="KEGG" id="acek:FLP30_06240"/>
<dbReference type="InterPro" id="IPR050171">
    <property type="entry name" value="MFS_Transporters"/>
</dbReference>
<keyword evidence="2" id="KW-0813">Transport</keyword>
<evidence type="ECO:0000256" key="5">
    <source>
        <dbReference type="ARBA" id="ARBA00022989"/>
    </source>
</evidence>
<feature type="transmembrane region" description="Helical" evidence="7">
    <location>
        <begin position="175"/>
        <end position="193"/>
    </location>
</feature>
<keyword evidence="6 7" id="KW-0472">Membrane</keyword>
<evidence type="ECO:0000256" key="4">
    <source>
        <dbReference type="ARBA" id="ARBA00022692"/>
    </source>
</evidence>
<keyword evidence="4 7" id="KW-0812">Transmembrane</keyword>
<protein>
    <submittedName>
        <fullName evidence="9">MFS transporter</fullName>
    </submittedName>
</protein>
<feature type="transmembrane region" description="Helical" evidence="7">
    <location>
        <begin position="224"/>
        <end position="247"/>
    </location>
</feature>
<dbReference type="Proteomes" id="UP000324536">
    <property type="component" value="Chromosome"/>
</dbReference>
<comment type="subcellular location">
    <subcellularLocation>
        <location evidence="1">Cell membrane</location>
        <topology evidence="1">Multi-pass membrane protein</topology>
    </subcellularLocation>
</comment>
<dbReference type="InterPro" id="IPR036259">
    <property type="entry name" value="MFS_trans_sf"/>
</dbReference>
<dbReference type="NCBIfam" id="TIGR00897">
    <property type="entry name" value="2A0118"/>
    <property type="match status" value="1"/>
</dbReference>
<dbReference type="InterPro" id="IPR004748">
    <property type="entry name" value="Polyol_permease-like"/>
</dbReference>
<dbReference type="PANTHER" id="PTHR23517">
    <property type="entry name" value="RESISTANCE PROTEIN MDTM, PUTATIVE-RELATED-RELATED"/>
    <property type="match status" value="1"/>
</dbReference>
<organism evidence="9 10">
    <name type="scientific">Acetobacter vaccinii</name>
    <dbReference type="NCBI Taxonomy" id="2592655"/>
    <lineage>
        <taxon>Bacteria</taxon>
        <taxon>Pseudomonadati</taxon>
        <taxon>Pseudomonadota</taxon>
        <taxon>Alphaproteobacteria</taxon>
        <taxon>Acetobacterales</taxon>
        <taxon>Acetobacteraceae</taxon>
        <taxon>Acetobacter</taxon>
    </lineage>
</organism>
<evidence type="ECO:0000256" key="2">
    <source>
        <dbReference type="ARBA" id="ARBA00022448"/>
    </source>
</evidence>
<evidence type="ECO:0000256" key="3">
    <source>
        <dbReference type="ARBA" id="ARBA00022475"/>
    </source>
</evidence>
<dbReference type="Gene3D" id="1.20.1250.20">
    <property type="entry name" value="MFS general substrate transporter like domains"/>
    <property type="match status" value="2"/>
</dbReference>
<keyword evidence="5 7" id="KW-1133">Transmembrane helix</keyword>
<dbReference type="Pfam" id="PF07690">
    <property type="entry name" value="MFS_1"/>
    <property type="match status" value="1"/>
</dbReference>
<dbReference type="GO" id="GO:0005886">
    <property type="term" value="C:plasma membrane"/>
    <property type="evidence" value="ECO:0007669"/>
    <property type="project" value="UniProtKB-SubCell"/>
</dbReference>
<feature type="transmembrane region" description="Helical" evidence="7">
    <location>
        <begin position="16"/>
        <end position="37"/>
    </location>
</feature>
<evidence type="ECO:0000256" key="1">
    <source>
        <dbReference type="ARBA" id="ARBA00004651"/>
    </source>
</evidence>
<dbReference type="GO" id="GO:0022857">
    <property type="term" value="F:transmembrane transporter activity"/>
    <property type="evidence" value="ECO:0007669"/>
    <property type="project" value="InterPro"/>
</dbReference>
<name>A0A5C1YQ27_9PROT</name>
<dbReference type="RefSeq" id="WP_149279048.1">
    <property type="nucleotide sequence ID" value="NZ_CP043506.1"/>
</dbReference>
<feature type="transmembrane region" description="Helical" evidence="7">
    <location>
        <begin position="144"/>
        <end position="169"/>
    </location>
</feature>
<keyword evidence="10" id="KW-1185">Reference proteome</keyword>